<accession>A0AAW0BA83</accession>
<dbReference type="GO" id="GO:0006355">
    <property type="term" value="P:regulation of DNA-templated transcription"/>
    <property type="evidence" value="ECO:0007669"/>
    <property type="project" value="InterPro"/>
</dbReference>
<dbReference type="AlphaFoldDB" id="A0AAW0BA83"/>
<reference evidence="2 3" key="1">
    <citation type="journal article" date="2024" name="J Genomics">
        <title>Draft genome sequencing and assembly of Favolaschia claudopus CIRM-BRFM 2984 isolated from oak limbs.</title>
        <authorList>
            <person name="Navarro D."/>
            <person name="Drula E."/>
            <person name="Chaduli D."/>
            <person name="Cazenave R."/>
            <person name="Ahrendt S."/>
            <person name="Wang J."/>
            <person name="Lipzen A."/>
            <person name="Daum C."/>
            <person name="Barry K."/>
            <person name="Grigoriev I.V."/>
            <person name="Favel A."/>
            <person name="Rosso M.N."/>
            <person name="Martin F."/>
        </authorList>
    </citation>
    <scope>NUCLEOTIDE SEQUENCE [LARGE SCALE GENOMIC DNA]</scope>
    <source>
        <strain evidence="2 3">CIRM-BRFM 2984</strain>
    </source>
</reference>
<dbReference type="GO" id="GO:0008270">
    <property type="term" value="F:zinc ion binding"/>
    <property type="evidence" value="ECO:0007669"/>
    <property type="project" value="InterPro"/>
</dbReference>
<evidence type="ECO:0000313" key="2">
    <source>
        <dbReference type="EMBL" id="KAK7022662.1"/>
    </source>
</evidence>
<name>A0AAW0BA83_9AGAR</name>
<feature type="non-terminal residue" evidence="2">
    <location>
        <position position="322"/>
    </location>
</feature>
<evidence type="ECO:0000256" key="1">
    <source>
        <dbReference type="SAM" id="MobiDB-lite"/>
    </source>
</evidence>
<feature type="region of interest" description="Disordered" evidence="1">
    <location>
        <begin position="110"/>
        <end position="143"/>
    </location>
</feature>
<keyword evidence="3" id="KW-1185">Reference proteome</keyword>
<dbReference type="InterPro" id="IPR013088">
    <property type="entry name" value="Znf_NHR/GATA"/>
</dbReference>
<gene>
    <name evidence="2" type="ORF">R3P38DRAFT_3271313</name>
</gene>
<evidence type="ECO:0000313" key="3">
    <source>
        <dbReference type="Proteomes" id="UP001362999"/>
    </source>
</evidence>
<sequence>MSIPPPSHSFSEIYRPQRNLCENRNPNNNSVQDSVPTLTVEHGARLLDNAQPGIPEFYLGDSLTFPQQPFNPYSNYGFMYPLPQQWVNTEFESSVTNSIASLDELLSTSPLRSPRIENPRNLSSQSQARMDDHSPQVDPLFVGDAGPQNLVAKELSSTTADPPNIYIDSLPPVADDTPDACYTFLLQTMSEQKIDVHTFVASMLNAGHLDASRLRDIISRSSGGHLTIPSGRRRRNIPRKQHKCSGCGTQETTQWRRHPQNGMMKPFASRDSQHGWQQWEVSAGKPEIYGSTLTALVRRDTTSSSGHIFRQPHRLHDPMHRK</sequence>
<feature type="region of interest" description="Disordered" evidence="1">
    <location>
        <begin position="303"/>
        <end position="322"/>
    </location>
</feature>
<dbReference type="Proteomes" id="UP001362999">
    <property type="component" value="Unassembled WGS sequence"/>
</dbReference>
<dbReference type="Gene3D" id="3.30.50.10">
    <property type="entry name" value="Erythroid Transcription Factor GATA-1, subunit A"/>
    <property type="match status" value="1"/>
</dbReference>
<dbReference type="EMBL" id="JAWWNJ010000037">
    <property type="protein sequence ID" value="KAK7022662.1"/>
    <property type="molecule type" value="Genomic_DNA"/>
</dbReference>
<feature type="region of interest" description="Disordered" evidence="1">
    <location>
        <begin position="221"/>
        <end position="250"/>
    </location>
</feature>
<feature type="compositionally biased region" description="Basic residues" evidence="1">
    <location>
        <begin position="231"/>
        <end position="243"/>
    </location>
</feature>
<proteinExistence type="predicted"/>
<protein>
    <submittedName>
        <fullName evidence="2">Uncharacterized protein</fullName>
    </submittedName>
</protein>
<comment type="caution">
    <text evidence="2">The sequence shown here is derived from an EMBL/GenBank/DDBJ whole genome shotgun (WGS) entry which is preliminary data.</text>
</comment>
<organism evidence="2 3">
    <name type="scientific">Favolaschia claudopus</name>
    <dbReference type="NCBI Taxonomy" id="2862362"/>
    <lineage>
        <taxon>Eukaryota</taxon>
        <taxon>Fungi</taxon>
        <taxon>Dikarya</taxon>
        <taxon>Basidiomycota</taxon>
        <taxon>Agaricomycotina</taxon>
        <taxon>Agaricomycetes</taxon>
        <taxon>Agaricomycetidae</taxon>
        <taxon>Agaricales</taxon>
        <taxon>Marasmiineae</taxon>
        <taxon>Mycenaceae</taxon>
        <taxon>Favolaschia</taxon>
    </lineage>
</organism>